<dbReference type="Pfam" id="PF09286">
    <property type="entry name" value="Pro-kuma_activ"/>
    <property type="match status" value="1"/>
</dbReference>
<evidence type="ECO:0000313" key="11">
    <source>
        <dbReference type="Proteomes" id="UP001221757"/>
    </source>
</evidence>
<comment type="caution">
    <text evidence="10">The sequence shown here is derived from an EMBL/GenBank/DDBJ whole genome shotgun (WGS) entry which is preliminary data.</text>
</comment>
<dbReference type="PANTHER" id="PTHR14218:SF19">
    <property type="entry name" value="SERINE PROTEASE AORO, PUTATIVE (AFU_ORTHOLOGUE AFUA_6G10250)-RELATED"/>
    <property type="match status" value="1"/>
</dbReference>
<dbReference type="Gene3D" id="3.40.50.200">
    <property type="entry name" value="Peptidase S8/S53 domain"/>
    <property type="match status" value="1"/>
</dbReference>
<protein>
    <submittedName>
        <fullName evidence="10">Peptidase S8/S53 domain-containing protein</fullName>
    </submittedName>
</protein>
<comment type="subcellular location">
    <subcellularLocation>
        <location evidence="1">Secreted</location>
        <location evidence="1">Extracellular space</location>
    </subcellularLocation>
</comment>
<evidence type="ECO:0000256" key="2">
    <source>
        <dbReference type="ARBA" id="ARBA00022670"/>
    </source>
</evidence>
<evidence type="ECO:0000256" key="1">
    <source>
        <dbReference type="ARBA" id="ARBA00004239"/>
    </source>
</evidence>
<evidence type="ECO:0000256" key="5">
    <source>
        <dbReference type="ARBA" id="ARBA00022825"/>
    </source>
</evidence>
<keyword evidence="7" id="KW-0865">Zymogen</keyword>
<gene>
    <name evidence="10" type="ORF">B0H17DRAFT_1157381</name>
</gene>
<accession>A0AAD7GQI7</accession>
<evidence type="ECO:0000313" key="10">
    <source>
        <dbReference type="EMBL" id="KAJ7703330.1"/>
    </source>
</evidence>
<dbReference type="InterPro" id="IPR050819">
    <property type="entry name" value="Tripeptidyl-peptidase_I"/>
</dbReference>
<dbReference type="GO" id="GO:0004252">
    <property type="term" value="F:serine-type endopeptidase activity"/>
    <property type="evidence" value="ECO:0007669"/>
    <property type="project" value="UniProtKB-UniRule"/>
</dbReference>
<comment type="cofactor">
    <cofactor evidence="8">
        <name>Ca(2+)</name>
        <dbReference type="ChEBI" id="CHEBI:29108"/>
    </cofactor>
    <text evidence="8">Binds 1 Ca(2+) ion per subunit.</text>
</comment>
<feature type="binding site" evidence="8">
    <location>
        <position position="450"/>
    </location>
    <ligand>
        <name>Ca(2+)</name>
        <dbReference type="ChEBI" id="CHEBI:29108"/>
    </ligand>
</feature>
<keyword evidence="11" id="KW-1185">Reference proteome</keyword>
<keyword evidence="5 8" id="KW-0720">Serine protease</keyword>
<feature type="active site" description="Charge relay system" evidence="8">
    <location>
        <position position="154"/>
    </location>
</feature>
<dbReference type="InterPro" id="IPR036852">
    <property type="entry name" value="Peptidase_S8/S53_dom_sf"/>
</dbReference>
<dbReference type="Proteomes" id="UP001221757">
    <property type="component" value="Unassembled WGS sequence"/>
</dbReference>
<evidence type="ECO:0000256" key="7">
    <source>
        <dbReference type="ARBA" id="ARBA00023145"/>
    </source>
</evidence>
<dbReference type="PROSITE" id="PS51695">
    <property type="entry name" value="SEDOLISIN"/>
    <property type="match status" value="1"/>
</dbReference>
<dbReference type="EMBL" id="JARKIE010000013">
    <property type="protein sequence ID" value="KAJ7703330.1"/>
    <property type="molecule type" value="Genomic_DNA"/>
</dbReference>
<keyword evidence="2 8" id="KW-0645">Protease</keyword>
<evidence type="ECO:0000256" key="8">
    <source>
        <dbReference type="PROSITE-ProRule" id="PRU01032"/>
    </source>
</evidence>
<keyword evidence="6 8" id="KW-0106">Calcium</keyword>
<feature type="binding site" evidence="8">
    <location>
        <position position="429"/>
    </location>
    <ligand>
        <name>Ca(2+)</name>
        <dbReference type="ChEBI" id="CHEBI:29108"/>
    </ligand>
</feature>
<dbReference type="InterPro" id="IPR015366">
    <property type="entry name" value="S53_propep"/>
</dbReference>
<dbReference type="CDD" id="cd04056">
    <property type="entry name" value="Peptidases_S53"/>
    <property type="match status" value="1"/>
</dbReference>
<reference evidence="10" key="1">
    <citation type="submission" date="2023-03" db="EMBL/GenBank/DDBJ databases">
        <title>Massive genome expansion in bonnet fungi (Mycena s.s.) driven by repeated elements and novel gene families across ecological guilds.</title>
        <authorList>
            <consortium name="Lawrence Berkeley National Laboratory"/>
            <person name="Harder C.B."/>
            <person name="Miyauchi S."/>
            <person name="Viragh M."/>
            <person name="Kuo A."/>
            <person name="Thoen E."/>
            <person name="Andreopoulos B."/>
            <person name="Lu D."/>
            <person name="Skrede I."/>
            <person name="Drula E."/>
            <person name="Henrissat B."/>
            <person name="Morin E."/>
            <person name="Kohler A."/>
            <person name="Barry K."/>
            <person name="LaButti K."/>
            <person name="Morin E."/>
            <person name="Salamov A."/>
            <person name="Lipzen A."/>
            <person name="Mereny Z."/>
            <person name="Hegedus B."/>
            <person name="Baldrian P."/>
            <person name="Stursova M."/>
            <person name="Weitz H."/>
            <person name="Taylor A."/>
            <person name="Grigoriev I.V."/>
            <person name="Nagy L.G."/>
            <person name="Martin F."/>
            <person name="Kauserud H."/>
        </authorList>
    </citation>
    <scope>NUCLEOTIDE SEQUENCE</scope>
    <source>
        <strain evidence="10">CBHHK067</strain>
    </source>
</reference>
<keyword evidence="3 8" id="KW-0479">Metal-binding</keyword>
<dbReference type="InterPro" id="IPR030400">
    <property type="entry name" value="Sedolisin_dom"/>
</dbReference>
<dbReference type="SUPFAM" id="SSF54897">
    <property type="entry name" value="Protease propeptides/inhibitors"/>
    <property type="match status" value="1"/>
</dbReference>
<evidence type="ECO:0000256" key="6">
    <source>
        <dbReference type="ARBA" id="ARBA00022837"/>
    </source>
</evidence>
<dbReference type="SUPFAM" id="SSF52743">
    <property type="entry name" value="Subtilisin-like"/>
    <property type="match status" value="1"/>
</dbReference>
<dbReference type="GO" id="GO:0005576">
    <property type="term" value="C:extracellular region"/>
    <property type="evidence" value="ECO:0007669"/>
    <property type="project" value="UniProtKB-SubCell"/>
</dbReference>
<organism evidence="10 11">
    <name type="scientific">Mycena rosella</name>
    <name type="common">Pink bonnet</name>
    <name type="synonym">Agaricus rosellus</name>
    <dbReference type="NCBI Taxonomy" id="1033263"/>
    <lineage>
        <taxon>Eukaryota</taxon>
        <taxon>Fungi</taxon>
        <taxon>Dikarya</taxon>
        <taxon>Basidiomycota</taxon>
        <taxon>Agaricomycotina</taxon>
        <taxon>Agaricomycetes</taxon>
        <taxon>Agaricomycetidae</taxon>
        <taxon>Agaricales</taxon>
        <taxon>Marasmiineae</taxon>
        <taxon>Mycenaceae</taxon>
        <taxon>Mycena</taxon>
    </lineage>
</organism>
<feature type="active site" description="Charge relay system" evidence="8">
    <location>
        <position position="398"/>
    </location>
</feature>
<evidence type="ECO:0000256" key="3">
    <source>
        <dbReference type="ARBA" id="ARBA00022723"/>
    </source>
</evidence>
<feature type="binding site" evidence="8">
    <location>
        <position position="430"/>
    </location>
    <ligand>
        <name>Ca(2+)</name>
        <dbReference type="ChEBI" id="CHEBI:29108"/>
    </ligand>
</feature>
<name>A0AAD7GQI7_MYCRO</name>
<feature type="active site" description="Charge relay system" evidence="8">
    <location>
        <position position="158"/>
    </location>
</feature>
<dbReference type="PANTHER" id="PTHR14218">
    <property type="entry name" value="PROTEASE S8 TRIPEPTIDYL PEPTIDASE I CLN2"/>
    <property type="match status" value="1"/>
</dbReference>
<feature type="domain" description="Peptidase S53" evidence="9">
    <location>
        <begin position="68"/>
        <end position="470"/>
    </location>
</feature>
<dbReference type="GO" id="GO:0046872">
    <property type="term" value="F:metal ion binding"/>
    <property type="evidence" value="ECO:0007669"/>
    <property type="project" value="UniProtKB-UniRule"/>
</dbReference>
<evidence type="ECO:0000256" key="4">
    <source>
        <dbReference type="ARBA" id="ARBA00022801"/>
    </source>
</evidence>
<proteinExistence type="predicted"/>
<dbReference type="GO" id="GO:0008240">
    <property type="term" value="F:tripeptidyl-peptidase activity"/>
    <property type="evidence" value="ECO:0007669"/>
    <property type="project" value="TreeGrafter"/>
</dbReference>
<evidence type="ECO:0000259" key="9">
    <source>
        <dbReference type="PROSITE" id="PS51695"/>
    </source>
</evidence>
<keyword evidence="4 8" id="KW-0378">Hydrolase</keyword>
<feature type="binding site" evidence="8">
    <location>
        <position position="448"/>
    </location>
    <ligand>
        <name>Ca(2+)</name>
        <dbReference type="ChEBI" id="CHEBI:29108"/>
    </ligand>
</feature>
<dbReference type="AlphaFoldDB" id="A0AAD7GQI7"/>
<sequence>MSLLSFALAAHAKRSGLPDGWSHPNVDMNTLEELLNEVSHPESPNYGMHWSPERVLTHFAASDEAVEAVTSWITSSRFAKERLPFSAHKNSFGIVEYTPQAYRPADLELFSSNFSSIGSSPSLVGARPILKAIDGEVHAGVVQDINVTFEFNVESNFDLQYAMNLVTRAQDITLYQVGDIQIGGSFNTLLDAFDGSFCTFEGGDDPATDPIYPDALPGGYTGHDCGTVRPANGISTSYATNEADLSPAYAAHQCAEYAKLGLMGVTVLYSSGDSNDDLCLNPDGTQTEDGTIFNPLFPATCPFVTGVGATQINPGAKVTDPESAIDPEFSDSAGGFSNYFARPAYQKAAVAEYLTANPPPYPTTIYNATSRAVPDISANGANFLMAAEGRFIPVSGTSTSSPVVGAILTIVNDARLAIYSPAFKGAFNDIVNGTNPGCGTDGFPAAEGYDPVTGLGTPNFPKLLEKWLLLP</sequence>
<dbReference type="GO" id="GO:0006508">
    <property type="term" value="P:proteolysis"/>
    <property type="evidence" value="ECO:0007669"/>
    <property type="project" value="UniProtKB-KW"/>
</dbReference>